<evidence type="ECO:0000313" key="2">
    <source>
        <dbReference type="EMBL" id="RRR99502.1"/>
    </source>
</evidence>
<name>A0A426UY54_9ACTN</name>
<keyword evidence="3" id="KW-1185">Reference proteome</keyword>
<evidence type="ECO:0000256" key="1">
    <source>
        <dbReference type="SAM" id="MobiDB-lite"/>
    </source>
</evidence>
<comment type="caution">
    <text evidence="2">The sequence shown here is derived from an EMBL/GenBank/DDBJ whole genome shotgun (WGS) entry which is preliminary data.</text>
</comment>
<dbReference type="RefSeq" id="WP_125248013.1">
    <property type="nucleotide sequence ID" value="NZ_RSEB01000003.1"/>
</dbReference>
<dbReference type="EMBL" id="RSEB01000003">
    <property type="protein sequence ID" value="RRR99502.1"/>
    <property type="molecule type" value="Genomic_DNA"/>
</dbReference>
<evidence type="ECO:0000313" key="3">
    <source>
        <dbReference type="Proteomes" id="UP000277256"/>
    </source>
</evidence>
<proteinExistence type="predicted"/>
<feature type="region of interest" description="Disordered" evidence="1">
    <location>
        <begin position="100"/>
        <end position="121"/>
    </location>
</feature>
<dbReference type="Proteomes" id="UP000277256">
    <property type="component" value="Unassembled WGS sequence"/>
</dbReference>
<sequence>MIELLFWHEPRVPSPAQAEARYQQVLDDERPVRLGELDQRLQDFVRDARSRAPQAEILELGRAGGEPLYSRHGIAVLFPEEVLKDVYPKLTAAADEPRLHLYDRSDGSVTGIDSDPDVQLD</sequence>
<gene>
    <name evidence="2" type="ORF">EIW28_12415</name>
</gene>
<dbReference type="OrthoDB" id="5190909at2"/>
<protein>
    <submittedName>
        <fullName evidence="2">Uncharacterized protein</fullName>
    </submittedName>
</protein>
<dbReference type="AlphaFoldDB" id="A0A426UY54"/>
<organism evidence="2 3">
    <name type="scientific">Glycomyces terrestris</name>
    <dbReference type="NCBI Taxonomy" id="2493553"/>
    <lineage>
        <taxon>Bacteria</taxon>
        <taxon>Bacillati</taxon>
        <taxon>Actinomycetota</taxon>
        <taxon>Actinomycetes</taxon>
        <taxon>Glycomycetales</taxon>
        <taxon>Glycomycetaceae</taxon>
        <taxon>Glycomyces</taxon>
    </lineage>
</organism>
<reference evidence="2 3" key="1">
    <citation type="submission" date="2018-12" db="EMBL/GenBank/DDBJ databases">
        <title>Glycomyces sp. YIM 121974 draft genome.</title>
        <authorList>
            <person name="Li Q."/>
        </authorList>
    </citation>
    <scope>NUCLEOTIDE SEQUENCE [LARGE SCALE GENOMIC DNA]</scope>
    <source>
        <strain evidence="2 3">YIM 121974</strain>
    </source>
</reference>
<accession>A0A426UY54</accession>